<accession>A0A451AF06</accession>
<dbReference type="PANTHER" id="PTHR34610">
    <property type="entry name" value="SSL7007 PROTEIN"/>
    <property type="match status" value="1"/>
</dbReference>
<reference evidence="2" key="1">
    <citation type="submission" date="2019-02" db="EMBL/GenBank/DDBJ databases">
        <authorList>
            <person name="Gruber-Vodicka R. H."/>
            <person name="Seah K. B. B."/>
        </authorList>
    </citation>
    <scope>NUCLEOTIDE SEQUENCE</scope>
    <source>
        <strain evidence="2">BECK_BY1</strain>
    </source>
</reference>
<name>A0A451AF06_9GAMM</name>
<evidence type="ECO:0000313" key="2">
    <source>
        <dbReference type="EMBL" id="VFK64626.1"/>
    </source>
</evidence>
<feature type="domain" description="PIN" evidence="1">
    <location>
        <begin position="4"/>
        <end position="117"/>
    </location>
</feature>
<evidence type="ECO:0000259" key="1">
    <source>
        <dbReference type="Pfam" id="PF13470"/>
    </source>
</evidence>
<dbReference type="Pfam" id="PF13470">
    <property type="entry name" value="PIN_3"/>
    <property type="match status" value="1"/>
</dbReference>
<organism evidence="2">
    <name type="scientific">Candidatus Kentrum sp. TUN</name>
    <dbReference type="NCBI Taxonomy" id="2126343"/>
    <lineage>
        <taxon>Bacteria</taxon>
        <taxon>Pseudomonadati</taxon>
        <taxon>Pseudomonadota</taxon>
        <taxon>Gammaproteobacteria</taxon>
        <taxon>Candidatus Kentrum</taxon>
    </lineage>
</organism>
<dbReference type="InterPro" id="IPR002716">
    <property type="entry name" value="PIN_dom"/>
</dbReference>
<dbReference type="AlphaFoldDB" id="A0A451AF06"/>
<dbReference type="EMBL" id="CAADFX010000276">
    <property type="protein sequence ID" value="VFK64626.1"/>
    <property type="molecule type" value="Genomic_DNA"/>
</dbReference>
<dbReference type="PANTHER" id="PTHR34610:SF3">
    <property type="entry name" value="SSL7007 PROTEIN"/>
    <property type="match status" value="1"/>
</dbReference>
<proteinExistence type="predicted"/>
<dbReference type="NCBIfam" id="TIGR00305">
    <property type="entry name" value="putative toxin-antitoxin system toxin component, PIN family"/>
    <property type="match status" value="1"/>
</dbReference>
<sequence>MKPRIVVDTNVFTAALIGPKSPNREILRRCLVGRCTPLLSNTLFSEYEEVSTRKSIIERCPVRLEDIRNLLDAFCSVSEWVPIFYLWRPNLADEGDNHVLELATAGNAQWIATNNVRDFGNADLRFPEIRIATPERILQENLKWLP</sequence>
<protein>
    <submittedName>
        <fullName evidence="2">Putative toxin-antitoxin system toxin component, PIN family</fullName>
    </submittedName>
</protein>
<dbReference type="InterPro" id="IPR029060">
    <property type="entry name" value="PIN-like_dom_sf"/>
</dbReference>
<gene>
    <name evidence="2" type="ORF">BECKTUN1418D_GA0071000_12764</name>
</gene>
<dbReference type="InterPro" id="IPR002850">
    <property type="entry name" value="PIN_toxin-like"/>
</dbReference>
<dbReference type="SUPFAM" id="SSF88723">
    <property type="entry name" value="PIN domain-like"/>
    <property type="match status" value="1"/>
</dbReference>